<evidence type="ECO:0000313" key="1">
    <source>
        <dbReference type="EMBL" id="GFY70679.1"/>
    </source>
</evidence>
<protein>
    <submittedName>
        <fullName evidence="1">Uncharacterized protein</fullName>
    </submittedName>
</protein>
<dbReference type="EMBL" id="BMAV01018371">
    <property type="protein sequence ID" value="GFY70679.1"/>
    <property type="molecule type" value="Genomic_DNA"/>
</dbReference>
<accession>A0A8X6YJF0</accession>
<dbReference type="AlphaFoldDB" id="A0A8X6YJF0"/>
<sequence>MKRVSTNLALGYVPQQPSTKFGQTVLQAAILLQKLNACSINNLKKYMANGHNKSIVIPISNKEIRLEDLSETNRLPHSDMRVKSGSRRQKTQDGFFQVVLKEMDDLDIPSLIEQLLLPINPLGASRVLLYHLDLMSHVSKSQNCTALAFILFFSLSFIGNNRTTSADEVEAIKVALALLNARPSLSVQTVIFLNSQAVILAFAECSQTPGSISSME</sequence>
<proteinExistence type="predicted"/>
<keyword evidence="2" id="KW-1185">Reference proteome</keyword>
<name>A0A8X6YJF0_9ARAC</name>
<comment type="caution">
    <text evidence="1">The sequence shown here is derived from an EMBL/GenBank/DDBJ whole genome shotgun (WGS) entry which is preliminary data.</text>
</comment>
<evidence type="ECO:0000313" key="2">
    <source>
        <dbReference type="Proteomes" id="UP000886998"/>
    </source>
</evidence>
<reference evidence="1" key="1">
    <citation type="submission" date="2020-08" db="EMBL/GenBank/DDBJ databases">
        <title>Multicomponent nature underlies the extraordinary mechanical properties of spider dragline silk.</title>
        <authorList>
            <person name="Kono N."/>
            <person name="Nakamura H."/>
            <person name="Mori M."/>
            <person name="Yoshida Y."/>
            <person name="Ohtoshi R."/>
            <person name="Malay A.D."/>
            <person name="Moran D.A.P."/>
            <person name="Tomita M."/>
            <person name="Numata K."/>
            <person name="Arakawa K."/>
        </authorList>
    </citation>
    <scope>NUCLEOTIDE SEQUENCE</scope>
</reference>
<dbReference type="Proteomes" id="UP000886998">
    <property type="component" value="Unassembled WGS sequence"/>
</dbReference>
<organism evidence="1 2">
    <name type="scientific">Trichonephila inaurata madagascariensis</name>
    <dbReference type="NCBI Taxonomy" id="2747483"/>
    <lineage>
        <taxon>Eukaryota</taxon>
        <taxon>Metazoa</taxon>
        <taxon>Ecdysozoa</taxon>
        <taxon>Arthropoda</taxon>
        <taxon>Chelicerata</taxon>
        <taxon>Arachnida</taxon>
        <taxon>Araneae</taxon>
        <taxon>Araneomorphae</taxon>
        <taxon>Entelegynae</taxon>
        <taxon>Araneoidea</taxon>
        <taxon>Nephilidae</taxon>
        <taxon>Trichonephila</taxon>
        <taxon>Trichonephila inaurata</taxon>
    </lineage>
</organism>
<gene>
    <name evidence="1" type="ORF">TNIN_352131</name>
</gene>